<reference evidence="8 9" key="1">
    <citation type="submission" date="2020-10" db="EMBL/GenBank/DDBJ databases">
        <title>Pygocentrus nattereri (red-bellied piranha) genome, fPygNat1, primary haplotype.</title>
        <authorList>
            <person name="Myers G."/>
            <person name="Meyer A."/>
            <person name="Karagic N."/>
            <person name="Pippel M."/>
            <person name="Winkler S."/>
            <person name="Tracey A."/>
            <person name="Wood J."/>
            <person name="Formenti G."/>
            <person name="Howe K."/>
            <person name="Fedrigo O."/>
            <person name="Jarvis E.D."/>
        </authorList>
    </citation>
    <scope>NUCLEOTIDE SEQUENCE [LARGE SCALE GENOMIC DNA]</scope>
</reference>
<dbReference type="Ensembl" id="ENSPNAT00000023162.2">
    <property type="protein sequence ID" value="ENSPNAP00000015065.2"/>
    <property type="gene ID" value="ENSPNAG00000021068.2"/>
</dbReference>
<evidence type="ECO:0000256" key="1">
    <source>
        <dbReference type="ARBA" id="ARBA00010859"/>
    </source>
</evidence>
<keyword evidence="4" id="KW-1015">Disulfide bond</keyword>
<dbReference type="CDD" id="cd16897">
    <property type="entry name" value="LYZ_C"/>
    <property type="match status" value="1"/>
</dbReference>
<dbReference type="OMA" id="MWLCLCE"/>
<evidence type="ECO:0000256" key="3">
    <source>
        <dbReference type="ARBA" id="ARBA00022638"/>
    </source>
</evidence>
<gene>
    <name evidence="8" type="primary">LYZ</name>
</gene>
<dbReference type="PANTHER" id="PTHR11407:SF63">
    <property type="entry name" value="LYSOZYME C"/>
    <property type="match status" value="1"/>
</dbReference>
<sequence length="143" mass="16572">MRLVIVFCMLFLAVCESRKLSRCEVVRLFKAQGLDGFEGFSLGNYVCMAYWETKWKTHKVRDSDNIGKDYGIFQINSYKWCNDGTVGGKNLCKVFCGDLLNEDLKASIECAKKIVKQEGLKSWETWDKYCDGTKMKRWTEDCD</sequence>
<dbReference type="GO" id="GO:0042742">
    <property type="term" value="P:defense response to bacterium"/>
    <property type="evidence" value="ECO:0007669"/>
    <property type="project" value="UniProtKB-KW"/>
</dbReference>
<comment type="similarity">
    <text evidence="1 5">Belongs to the glycosyl hydrolase 22 family.</text>
</comment>
<evidence type="ECO:0000256" key="2">
    <source>
        <dbReference type="ARBA" id="ARBA00012732"/>
    </source>
</evidence>
<dbReference type="InterPro" id="IPR023346">
    <property type="entry name" value="Lysozyme-like_dom_sf"/>
</dbReference>
<dbReference type="SMART" id="SM00263">
    <property type="entry name" value="LYZ1"/>
    <property type="match status" value="1"/>
</dbReference>
<dbReference type="RefSeq" id="XP_017572493.1">
    <property type="nucleotide sequence ID" value="XM_017717004.2"/>
</dbReference>
<evidence type="ECO:0000256" key="5">
    <source>
        <dbReference type="RuleBase" id="RU004440"/>
    </source>
</evidence>
<dbReference type="GeneTree" id="ENSGT00940000153832"/>
<dbReference type="SUPFAM" id="SSF53955">
    <property type="entry name" value="Lysozyme-like"/>
    <property type="match status" value="1"/>
</dbReference>
<dbReference type="GeneID" id="108438892"/>
<evidence type="ECO:0000256" key="6">
    <source>
        <dbReference type="SAM" id="SignalP"/>
    </source>
</evidence>
<dbReference type="FunFam" id="1.10.530.10:FF:000001">
    <property type="entry name" value="Lysozyme C"/>
    <property type="match status" value="1"/>
</dbReference>
<dbReference type="PROSITE" id="PS51348">
    <property type="entry name" value="GLYCOSYL_HYDROL_F22_2"/>
    <property type="match status" value="1"/>
</dbReference>
<dbReference type="Proteomes" id="UP001501920">
    <property type="component" value="Chromosome 24"/>
</dbReference>
<feature type="chain" id="PRO_5044005745" description="lysozyme" evidence="6">
    <location>
        <begin position="18"/>
        <end position="143"/>
    </location>
</feature>
<keyword evidence="9" id="KW-1185">Reference proteome</keyword>
<name>A0A3B4CUI9_PYGNA</name>
<dbReference type="GO" id="GO:0003796">
    <property type="term" value="F:lysozyme activity"/>
    <property type="evidence" value="ECO:0007669"/>
    <property type="project" value="UniProtKB-EC"/>
</dbReference>
<dbReference type="Gene3D" id="1.10.530.10">
    <property type="match status" value="1"/>
</dbReference>
<accession>A0A3B4CUI9</accession>
<dbReference type="STRING" id="42514.ENSPNAP00000015065"/>
<dbReference type="PANTHER" id="PTHR11407">
    <property type="entry name" value="LYSOZYME C"/>
    <property type="match status" value="1"/>
</dbReference>
<evidence type="ECO:0000313" key="8">
    <source>
        <dbReference type="Ensembl" id="ENSPNAP00000015065.2"/>
    </source>
</evidence>
<reference evidence="8" key="2">
    <citation type="submission" date="2025-08" db="UniProtKB">
        <authorList>
            <consortium name="Ensembl"/>
        </authorList>
    </citation>
    <scope>IDENTIFICATION</scope>
</reference>
<keyword evidence="3" id="KW-0929">Antimicrobial</keyword>
<dbReference type="PRINTS" id="PR00137">
    <property type="entry name" value="LYSOZYME"/>
</dbReference>
<feature type="signal peptide" evidence="6">
    <location>
        <begin position="1"/>
        <end position="17"/>
    </location>
</feature>
<evidence type="ECO:0000313" key="9">
    <source>
        <dbReference type="Proteomes" id="UP001501920"/>
    </source>
</evidence>
<feature type="domain" description="Glycosyl hydrolases family 22 (GH22)" evidence="7">
    <location>
        <begin position="92"/>
        <end position="110"/>
    </location>
</feature>
<dbReference type="InterPro" id="IPR000974">
    <property type="entry name" value="Glyco_hydro_22_lys"/>
</dbReference>
<dbReference type="GO" id="GO:0031640">
    <property type="term" value="P:killing of cells of another organism"/>
    <property type="evidence" value="ECO:0007669"/>
    <property type="project" value="UniProtKB-KW"/>
</dbReference>
<evidence type="ECO:0000256" key="4">
    <source>
        <dbReference type="ARBA" id="ARBA00023157"/>
    </source>
</evidence>
<dbReference type="PROSITE" id="PS00128">
    <property type="entry name" value="GLYCOSYL_HYDROL_F22_1"/>
    <property type="match status" value="1"/>
</dbReference>
<protein>
    <recommendedName>
        <fullName evidence="2">lysozyme</fullName>
        <ecNumber evidence="2">3.2.1.17</ecNumber>
    </recommendedName>
</protein>
<dbReference type="EC" id="3.2.1.17" evidence="2"/>
<dbReference type="AlphaFoldDB" id="A0A3B4CUI9"/>
<dbReference type="InterPro" id="IPR019799">
    <property type="entry name" value="Glyco_hydro_22_CS"/>
</dbReference>
<reference evidence="8" key="3">
    <citation type="submission" date="2025-09" db="UniProtKB">
        <authorList>
            <consortium name="Ensembl"/>
        </authorList>
    </citation>
    <scope>IDENTIFICATION</scope>
</reference>
<dbReference type="Pfam" id="PF00062">
    <property type="entry name" value="Lys"/>
    <property type="match status" value="1"/>
</dbReference>
<dbReference type="PRINTS" id="PR00135">
    <property type="entry name" value="LYZLACT"/>
</dbReference>
<evidence type="ECO:0000259" key="7">
    <source>
        <dbReference type="PROSITE" id="PS00128"/>
    </source>
</evidence>
<organism evidence="8 9">
    <name type="scientific">Pygocentrus nattereri</name>
    <name type="common">Red-bellied piranha</name>
    <dbReference type="NCBI Taxonomy" id="42514"/>
    <lineage>
        <taxon>Eukaryota</taxon>
        <taxon>Metazoa</taxon>
        <taxon>Chordata</taxon>
        <taxon>Craniata</taxon>
        <taxon>Vertebrata</taxon>
        <taxon>Euteleostomi</taxon>
        <taxon>Actinopterygii</taxon>
        <taxon>Neopterygii</taxon>
        <taxon>Teleostei</taxon>
        <taxon>Ostariophysi</taxon>
        <taxon>Characiformes</taxon>
        <taxon>Characoidei</taxon>
        <taxon>Pygocentrus</taxon>
    </lineage>
</organism>
<dbReference type="InterPro" id="IPR001916">
    <property type="entry name" value="Glyco_hydro_22"/>
</dbReference>
<keyword evidence="3" id="KW-0081">Bacteriolytic enzyme</keyword>
<keyword evidence="6" id="KW-0732">Signal</keyword>
<dbReference type="CTD" id="4069"/>
<proteinExistence type="inferred from homology"/>